<comment type="caution">
    <text evidence="2">The sequence shown here is derived from an EMBL/GenBank/DDBJ whole genome shotgun (WGS) entry which is preliminary data.</text>
</comment>
<accession>A0ABR3GLE2</accession>
<gene>
    <name evidence="2" type="ORF">Q9L58_004221</name>
</gene>
<feature type="compositionally biased region" description="Basic and acidic residues" evidence="1">
    <location>
        <begin position="368"/>
        <end position="378"/>
    </location>
</feature>
<sequence>MAGHELEAVMKKTGKFPFLSQDEKNTKIDVLIGRQKLIPKKQREKTTDFVNWPEAHADMDLTELFAARVSLMKVLKFIKPGHSIHKFIGLFKDADAACSDAWATVIALRSLVVSVPEISSYEPGLPHQLERCAILNMERAVESLTCILLNPNYLESLRRKSTHKNQHKLTVGRVEEYTKDVKSWKCIGSMLTKEINEGNMQFVRGVLETLEARSISGKDQKEMTNQKSYLTHKEALMQIIGGRKGIDTAMRGLDQGATPIPPAIGKRSRQLFSHHQDTTYPTTPKSKRNDKTQMGLSPDSSRNELVPGEIQGSQPSKRLKHNRDMTSSDYPTPSPIPINSGNRISSRRSKRFHPTVSHTSVTTPHGLRNTETETHEDSESTTDEDDPAEVQELLEISKSMYNPHQRLAPKPQGQISDLETPSIEGFRMAIEAVKLAEDISTRPNGGQDGANAATRDEMNDHCDKFQLALRIFEDNSDEGIGSEDFVPENNLEDGVRAIPVIDLRSSGKL</sequence>
<name>A0ABR3GLE2_9PEZI</name>
<protein>
    <submittedName>
        <fullName evidence="2">Uncharacterized protein</fullName>
    </submittedName>
</protein>
<feature type="region of interest" description="Disordered" evidence="1">
    <location>
        <begin position="251"/>
        <end position="387"/>
    </location>
</feature>
<feature type="compositionally biased region" description="Polar residues" evidence="1">
    <location>
        <begin position="270"/>
        <end position="284"/>
    </location>
</feature>
<evidence type="ECO:0000313" key="3">
    <source>
        <dbReference type="Proteomes" id="UP001447188"/>
    </source>
</evidence>
<keyword evidence="3" id="KW-1185">Reference proteome</keyword>
<dbReference type="Proteomes" id="UP001447188">
    <property type="component" value="Unassembled WGS sequence"/>
</dbReference>
<evidence type="ECO:0000256" key="1">
    <source>
        <dbReference type="SAM" id="MobiDB-lite"/>
    </source>
</evidence>
<organism evidence="2 3">
    <name type="scientific">Discina gigas</name>
    <dbReference type="NCBI Taxonomy" id="1032678"/>
    <lineage>
        <taxon>Eukaryota</taxon>
        <taxon>Fungi</taxon>
        <taxon>Dikarya</taxon>
        <taxon>Ascomycota</taxon>
        <taxon>Pezizomycotina</taxon>
        <taxon>Pezizomycetes</taxon>
        <taxon>Pezizales</taxon>
        <taxon>Discinaceae</taxon>
        <taxon>Discina</taxon>
    </lineage>
</organism>
<reference evidence="2 3" key="1">
    <citation type="submission" date="2024-02" db="EMBL/GenBank/DDBJ databases">
        <title>Discinaceae phylogenomics.</title>
        <authorList>
            <person name="Dirks A.C."/>
            <person name="James T.Y."/>
        </authorList>
    </citation>
    <scope>NUCLEOTIDE SEQUENCE [LARGE SCALE GENOMIC DNA]</scope>
    <source>
        <strain evidence="2 3">ACD0624</strain>
    </source>
</reference>
<evidence type="ECO:0000313" key="2">
    <source>
        <dbReference type="EMBL" id="KAL0636739.1"/>
    </source>
</evidence>
<proteinExistence type="predicted"/>
<dbReference type="EMBL" id="JBBBZM010000044">
    <property type="protein sequence ID" value="KAL0636739.1"/>
    <property type="molecule type" value="Genomic_DNA"/>
</dbReference>